<keyword evidence="1" id="KW-0808">Transferase</keyword>
<keyword evidence="5" id="KW-0378">Hydrolase</keyword>
<dbReference type="InterPro" id="IPR002156">
    <property type="entry name" value="RNaseH_domain"/>
</dbReference>
<proteinExistence type="predicted"/>
<dbReference type="Pfam" id="PF00078">
    <property type="entry name" value="RVT_1"/>
    <property type="match status" value="1"/>
</dbReference>
<dbReference type="CDD" id="cd09274">
    <property type="entry name" value="RNase_HI_RT_Ty3"/>
    <property type="match status" value="1"/>
</dbReference>
<dbReference type="InterPro" id="IPR041373">
    <property type="entry name" value="RT_RNaseH"/>
</dbReference>
<evidence type="ECO:0000256" key="1">
    <source>
        <dbReference type="ARBA" id="ARBA00022679"/>
    </source>
</evidence>
<dbReference type="SUPFAM" id="SSF53098">
    <property type="entry name" value="Ribonuclease H-like"/>
    <property type="match status" value="1"/>
</dbReference>
<reference evidence="10 11" key="1">
    <citation type="journal article" date="2018" name="PLoS Genet.">
        <title>Population sequencing reveals clonal diversity and ancestral inbreeding in the grapevine cultivar Chardonnay.</title>
        <authorList>
            <person name="Roach M.J."/>
            <person name="Johnson D.L."/>
            <person name="Bohlmann J."/>
            <person name="van Vuuren H.J."/>
            <person name="Jones S.J."/>
            <person name="Pretorius I.S."/>
            <person name="Schmidt S.A."/>
            <person name="Borneman A.R."/>
        </authorList>
    </citation>
    <scope>NUCLEOTIDE SEQUENCE [LARGE SCALE GENOMIC DNA]</scope>
    <source>
        <strain evidence="11">cv. Chardonnay</strain>
        <tissue evidence="10">Leaf</tissue>
    </source>
</reference>
<dbReference type="InterPro" id="IPR043502">
    <property type="entry name" value="DNA/RNA_pol_sf"/>
</dbReference>
<name>A0A438GEV1_VITVI</name>
<evidence type="ECO:0000259" key="8">
    <source>
        <dbReference type="Pfam" id="PF13456"/>
    </source>
</evidence>
<dbReference type="InterPro" id="IPR043128">
    <property type="entry name" value="Rev_trsase/Diguanyl_cyclase"/>
</dbReference>
<dbReference type="GO" id="GO:0003964">
    <property type="term" value="F:RNA-directed DNA polymerase activity"/>
    <property type="evidence" value="ECO:0007669"/>
    <property type="project" value="UniProtKB-KW"/>
</dbReference>
<protein>
    <submittedName>
        <fullName evidence="10">Retrovirus-related Pol polyprotein from transposon 297</fullName>
    </submittedName>
</protein>
<feature type="domain" description="RNase H type-1" evidence="8">
    <location>
        <begin position="609"/>
        <end position="644"/>
    </location>
</feature>
<dbReference type="Gene3D" id="3.10.10.10">
    <property type="entry name" value="HIV Type 1 Reverse Transcriptase, subunit A, domain 1"/>
    <property type="match status" value="1"/>
</dbReference>
<evidence type="ECO:0000256" key="2">
    <source>
        <dbReference type="ARBA" id="ARBA00022695"/>
    </source>
</evidence>
<dbReference type="Gene3D" id="3.30.420.10">
    <property type="entry name" value="Ribonuclease H-like superfamily/Ribonuclease H"/>
    <property type="match status" value="1"/>
</dbReference>
<keyword evidence="2" id="KW-0548">Nucleotidyltransferase</keyword>
<dbReference type="Gene3D" id="3.30.70.270">
    <property type="match status" value="3"/>
</dbReference>
<evidence type="ECO:0000259" key="7">
    <source>
        <dbReference type="Pfam" id="PF00078"/>
    </source>
</evidence>
<evidence type="ECO:0000313" key="10">
    <source>
        <dbReference type="EMBL" id="RVW70735.1"/>
    </source>
</evidence>
<gene>
    <name evidence="10" type="primary">pol_843</name>
    <name evidence="10" type="ORF">CK203_058692</name>
</gene>
<dbReference type="SUPFAM" id="SSF56672">
    <property type="entry name" value="DNA/RNA polymerases"/>
    <property type="match status" value="1"/>
</dbReference>
<dbReference type="Pfam" id="PF17917">
    <property type="entry name" value="RT_RNaseH"/>
    <property type="match status" value="1"/>
</dbReference>
<evidence type="ECO:0000256" key="4">
    <source>
        <dbReference type="ARBA" id="ARBA00022759"/>
    </source>
</evidence>
<accession>A0A438GEV1</accession>
<evidence type="ECO:0000313" key="11">
    <source>
        <dbReference type="Proteomes" id="UP000288805"/>
    </source>
</evidence>
<sequence length="661" mass="75204">MPRDEYVDEMLAMSLSQIEEIAPPELASPFDLFGMSVLEIVEEIQFVPIPEIIEDVMVDDDLFDGPVDLVEGVSDLVDPPLSFDIFDIDDEITHHDSNDDSSSVFYLDPVDERVPPTVGDMEIVDFGKADQPRELRIGSDLSIDERDSLIQLLRAYLDVFAWSYEDMPGLDLSIIQHHLPLLPHARPVKQKLRRLHPCWSLQVKEEIQKQLSVGFLSVVEYPEWLANVVPVPKKDGKVRVCVDFRDLNKASPKDDFPLPHINMLVDSMTDHLMLSFMDKFFGIMSFGLKNAGATYQRAATTFFHDVIHRDVEVYVDDMIVKSRERPDHLAALERFFERLRQFKLRLNPKKCTFGVTSGKLLGYMVSERGIEVDPDKIKAILDMPAPRTKREVRGFLGRLQYISRFIARLIDIFLAPPTPGHPLLLYLSVSNVALGCMLAQLDDSGKDRAIYYLSKRMLDYETRYVMIERYCLALVWATRRLRHYMTEYSVHLISCLDPLTYLFDRPALVGRLMRWLVLLTEFDIHYVTQKSIRGSIVANHLASLPVSDGRAIDDDFPDEDVTTVTSLSGWHMYFDGAANHSGYGIGVLLISLHVDHIPRSVRLAFSDRHPTTNNIVEYKACILGLETALELGIRQMEVFGDSCPVGVSADLCPTGAPWLRE</sequence>
<keyword evidence="4" id="KW-0255">Endonuclease</keyword>
<dbReference type="InterPro" id="IPR000477">
    <property type="entry name" value="RT_dom"/>
</dbReference>
<feature type="domain" description="Reverse transcriptase" evidence="7">
    <location>
        <begin position="283"/>
        <end position="364"/>
    </location>
</feature>
<keyword evidence="3" id="KW-0540">Nuclease</keyword>
<dbReference type="InterPro" id="IPR012337">
    <property type="entry name" value="RNaseH-like_sf"/>
</dbReference>
<dbReference type="PANTHER" id="PTHR48475">
    <property type="entry name" value="RIBONUCLEASE H"/>
    <property type="match status" value="1"/>
</dbReference>
<dbReference type="GO" id="GO:0003676">
    <property type="term" value="F:nucleic acid binding"/>
    <property type="evidence" value="ECO:0007669"/>
    <property type="project" value="InterPro"/>
</dbReference>
<evidence type="ECO:0000256" key="3">
    <source>
        <dbReference type="ARBA" id="ARBA00022722"/>
    </source>
</evidence>
<dbReference type="Proteomes" id="UP000288805">
    <property type="component" value="Unassembled WGS sequence"/>
</dbReference>
<dbReference type="EMBL" id="QGNW01000456">
    <property type="protein sequence ID" value="RVW70735.1"/>
    <property type="molecule type" value="Genomic_DNA"/>
</dbReference>
<feature type="domain" description="Reverse transcriptase RNase H-like" evidence="9">
    <location>
        <begin position="419"/>
        <end position="522"/>
    </location>
</feature>
<organism evidence="10 11">
    <name type="scientific">Vitis vinifera</name>
    <name type="common">Grape</name>
    <dbReference type="NCBI Taxonomy" id="29760"/>
    <lineage>
        <taxon>Eukaryota</taxon>
        <taxon>Viridiplantae</taxon>
        <taxon>Streptophyta</taxon>
        <taxon>Embryophyta</taxon>
        <taxon>Tracheophyta</taxon>
        <taxon>Spermatophyta</taxon>
        <taxon>Magnoliopsida</taxon>
        <taxon>eudicotyledons</taxon>
        <taxon>Gunneridae</taxon>
        <taxon>Pentapetalae</taxon>
        <taxon>rosids</taxon>
        <taxon>Vitales</taxon>
        <taxon>Vitaceae</taxon>
        <taxon>Viteae</taxon>
        <taxon>Vitis</taxon>
    </lineage>
</organism>
<comment type="caution">
    <text evidence="10">The sequence shown here is derived from an EMBL/GenBank/DDBJ whole genome shotgun (WGS) entry which is preliminary data.</text>
</comment>
<dbReference type="GO" id="GO:0004523">
    <property type="term" value="F:RNA-DNA hybrid ribonuclease activity"/>
    <property type="evidence" value="ECO:0007669"/>
    <property type="project" value="InterPro"/>
</dbReference>
<dbReference type="CDD" id="cd01647">
    <property type="entry name" value="RT_LTR"/>
    <property type="match status" value="1"/>
</dbReference>
<evidence type="ECO:0000256" key="6">
    <source>
        <dbReference type="ARBA" id="ARBA00022918"/>
    </source>
</evidence>
<dbReference type="Pfam" id="PF13456">
    <property type="entry name" value="RVT_3"/>
    <property type="match status" value="1"/>
</dbReference>
<dbReference type="InterPro" id="IPR036397">
    <property type="entry name" value="RNaseH_sf"/>
</dbReference>
<evidence type="ECO:0000259" key="9">
    <source>
        <dbReference type="Pfam" id="PF17917"/>
    </source>
</evidence>
<dbReference type="AlphaFoldDB" id="A0A438GEV1"/>
<keyword evidence="6" id="KW-0695">RNA-directed DNA polymerase</keyword>
<evidence type="ECO:0000256" key="5">
    <source>
        <dbReference type="ARBA" id="ARBA00022801"/>
    </source>
</evidence>
<dbReference type="PANTHER" id="PTHR48475:SF1">
    <property type="entry name" value="RNASE H TYPE-1 DOMAIN-CONTAINING PROTEIN"/>
    <property type="match status" value="1"/>
</dbReference>